<dbReference type="InterPro" id="IPR036794">
    <property type="entry name" value="ATP_F1_dsu/esu_C_sf"/>
</dbReference>
<dbReference type="NCBIfam" id="TIGR01216">
    <property type="entry name" value="ATP_synt_epsi"/>
    <property type="match status" value="1"/>
</dbReference>
<name>A0A806KQA5_9BACT</name>
<dbReference type="InterPro" id="IPR036771">
    <property type="entry name" value="ATPsynth_dsu/esu_N"/>
</dbReference>
<evidence type="ECO:0000256" key="3">
    <source>
        <dbReference type="ARBA" id="ARBA00022448"/>
    </source>
</evidence>
<keyword evidence="12" id="KW-0378">Hydrolase</keyword>
<keyword evidence="4 8" id="KW-0406">Ion transport</keyword>
<comment type="function">
    <text evidence="8">Produces ATP from ADP in the presence of a proton gradient across the membrane.</text>
</comment>
<accession>A0A806KQA5</accession>
<evidence type="ECO:0000256" key="1">
    <source>
        <dbReference type="ARBA" id="ARBA00004202"/>
    </source>
</evidence>
<keyword evidence="6 8" id="KW-0139">CF(1)</keyword>
<dbReference type="GO" id="GO:0005886">
    <property type="term" value="C:plasma membrane"/>
    <property type="evidence" value="ECO:0007669"/>
    <property type="project" value="UniProtKB-SubCell"/>
</dbReference>
<evidence type="ECO:0000256" key="4">
    <source>
        <dbReference type="ARBA" id="ARBA00023065"/>
    </source>
</evidence>
<reference evidence="12" key="1">
    <citation type="submission" date="2012-03" db="EMBL/GenBank/DDBJ databases">
        <title>Functional metagenomics reveals considerable lignocellulase gene clusters in the gut microbiome of a wood-feeding higher termite.</title>
        <authorList>
            <person name="Liu N."/>
        </authorList>
    </citation>
    <scope>NUCLEOTIDE SEQUENCE</scope>
</reference>
<dbReference type="Gene3D" id="2.60.15.10">
    <property type="entry name" value="F0F1 ATP synthase delta/epsilon subunit, N-terminal"/>
    <property type="match status" value="1"/>
</dbReference>
<feature type="domain" description="ATP synthase F1 complex delta/epsilon subunit N-terminal" evidence="11">
    <location>
        <begin position="5"/>
        <end position="82"/>
    </location>
</feature>
<evidence type="ECO:0000256" key="9">
    <source>
        <dbReference type="RuleBase" id="RU003656"/>
    </source>
</evidence>
<feature type="domain" description="ATP synthase epsilon subunit C-terminal" evidence="10">
    <location>
        <begin position="88"/>
        <end position="131"/>
    </location>
</feature>
<dbReference type="SUPFAM" id="SSF46604">
    <property type="entry name" value="Epsilon subunit of F1F0-ATP synthase C-terminal domain"/>
    <property type="match status" value="1"/>
</dbReference>
<keyword evidence="3 8" id="KW-0813">Transport</keyword>
<comment type="similarity">
    <text evidence="2 8 9">Belongs to the ATPase epsilon chain family.</text>
</comment>
<evidence type="ECO:0000256" key="6">
    <source>
        <dbReference type="ARBA" id="ARBA00023196"/>
    </source>
</evidence>
<dbReference type="PANTHER" id="PTHR13822">
    <property type="entry name" value="ATP SYNTHASE DELTA/EPSILON CHAIN"/>
    <property type="match status" value="1"/>
</dbReference>
<dbReference type="CDD" id="cd12152">
    <property type="entry name" value="F1-ATPase_delta"/>
    <property type="match status" value="1"/>
</dbReference>
<evidence type="ECO:0000313" key="12">
    <source>
        <dbReference type="EMBL" id="AGS53009.1"/>
    </source>
</evidence>
<evidence type="ECO:0000259" key="10">
    <source>
        <dbReference type="Pfam" id="PF00401"/>
    </source>
</evidence>
<evidence type="ECO:0000256" key="2">
    <source>
        <dbReference type="ARBA" id="ARBA00005712"/>
    </source>
</evidence>
<organism evidence="12">
    <name type="scientific">uncultured bacterium contig00031</name>
    <dbReference type="NCBI Taxonomy" id="1181520"/>
    <lineage>
        <taxon>Bacteria</taxon>
        <taxon>environmental samples</taxon>
    </lineage>
</organism>
<dbReference type="GO" id="GO:0016787">
    <property type="term" value="F:hydrolase activity"/>
    <property type="evidence" value="ECO:0007669"/>
    <property type="project" value="UniProtKB-KW"/>
</dbReference>
<dbReference type="Pfam" id="PF02823">
    <property type="entry name" value="ATP-synt_DE_N"/>
    <property type="match status" value="1"/>
</dbReference>
<dbReference type="SUPFAM" id="SSF51344">
    <property type="entry name" value="Epsilon subunit of F1F0-ATP synthase N-terminal domain"/>
    <property type="match status" value="1"/>
</dbReference>
<dbReference type="EMBL" id="JQ844219">
    <property type="protein sequence ID" value="AGS53009.1"/>
    <property type="molecule type" value="Genomic_DNA"/>
</dbReference>
<gene>
    <name evidence="8" type="primary">atpC</name>
</gene>
<evidence type="ECO:0000259" key="11">
    <source>
        <dbReference type="Pfam" id="PF02823"/>
    </source>
</evidence>
<keyword evidence="8" id="KW-0375">Hydrogen ion transport</keyword>
<keyword evidence="7 8" id="KW-0066">ATP synthesis</keyword>
<keyword evidence="5 8" id="KW-0472">Membrane</keyword>
<comment type="subunit">
    <text evidence="8 9">F-type ATPases have 2 components, CF(1) - the catalytic core - and CF(0) - the membrane proton channel. CF(1) has five subunits: alpha(3), beta(3), gamma(1), delta(1), epsilon(1). CF(0) has three main subunits: a, b and c.</text>
</comment>
<dbReference type="AlphaFoldDB" id="A0A806KQA5"/>
<dbReference type="Gene3D" id="1.20.5.440">
    <property type="entry name" value="ATP synthase delta/epsilon subunit, C-terminal domain"/>
    <property type="match status" value="1"/>
</dbReference>
<dbReference type="InterPro" id="IPR020547">
    <property type="entry name" value="ATP_synth_F1_esu_C"/>
</dbReference>
<sequence length="139" mass="15569">MATLFDFEIHTPYRLFFSGKAQAIVLTIADGEIGIYANHSALTAPVVASILNIKDADNKWSYAFISDGILEVKKEKNVLIVASAEWPKEIDRERALKSKQQAEEDLRSANLKFETGMAKAKLRRAECRLKLLDMAGLKK</sequence>
<dbReference type="Pfam" id="PF00401">
    <property type="entry name" value="ATP-synt_DE"/>
    <property type="match status" value="1"/>
</dbReference>
<keyword evidence="8" id="KW-1003">Cell membrane</keyword>
<dbReference type="HAMAP" id="MF_00530">
    <property type="entry name" value="ATP_synth_epsil_bac"/>
    <property type="match status" value="1"/>
</dbReference>
<dbReference type="GO" id="GO:0046933">
    <property type="term" value="F:proton-transporting ATP synthase activity, rotational mechanism"/>
    <property type="evidence" value="ECO:0007669"/>
    <property type="project" value="UniProtKB-UniRule"/>
</dbReference>
<comment type="subcellular location">
    <subcellularLocation>
        <location evidence="1 8">Cell membrane</location>
        <topology evidence="1 8">Peripheral membrane protein</topology>
    </subcellularLocation>
</comment>
<evidence type="ECO:0000256" key="5">
    <source>
        <dbReference type="ARBA" id="ARBA00023136"/>
    </source>
</evidence>
<dbReference type="InterPro" id="IPR001469">
    <property type="entry name" value="ATP_synth_F1_dsu/esu"/>
</dbReference>
<dbReference type="PANTHER" id="PTHR13822:SF10">
    <property type="entry name" value="ATP SYNTHASE EPSILON CHAIN, CHLOROPLASTIC"/>
    <property type="match status" value="1"/>
</dbReference>
<dbReference type="GO" id="GO:0045259">
    <property type="term" value="C:proton-transporting ATP synthase complex"/>
    <property type="evidence" value="ECO:0007669"/>
    <property type="project" value="UniProtKB-KW"/>
</dbReference>
<evidence type="ECO:0000256" key="8">
    <source>
        <dbReference type="HAMAP-Rule" id="MF_00530"/>
    </source>
</evidence>
<dbReference type="InterPro" id="IPR020546">
    <property type="entry name" value="ATP_synth_F1_dsu/esu_N"/>
</dbReference>
<dbReference type="GO" id="GO:0005524">
    <property type="term" value="F:ATP binding"/>
    <property type="evidence" value="ECO:0007669"/>
    <property type="project" value="UniProtKB-UniRule"/>
</dbReference>
<protein>
    <recommendedName>
        <fullName evidence="8">ATP synthase epsilon chain</fullName>
    </recommendedName>
    <alternativeName>
        <fullName evidence="8">ATP synthase F1 sector epsilon subunit</fullName>
    </alternativeName>
    <alternativeName>
        <fullName evidence="8">F-ATPase epsilon subunit</fullName>
    </alternativeName>
</protein>
<proteinExistence type="inferred from homology"/>
<evidence type="ECO:0000256" key="7">
    <source>
        <dbReference type="ARBA" id="ARBA00023310"/>
    </source>
</evidence>